<keyword evidence="2" id="KW-0812">Transmembrane</keyword>
<feature type="compositionally biased region" description="Basic and acidic residues" evidence="1">
    <location>
        <begin position="73"/>
        <end position="82"/>
    </location>
</feature>
<evidence type="ECO:0000313" key="3">
    <source>
        <dbReference type="EMBL" id="VDP17141.1"/>
    </source>
</evidence>
<evidence type="ECO:0000256" key="2">
    <source>
        <dbReference type="SAM" id="Phobius"/>
    </source>
</evidence>
<evidence type="ECO:0000313" key="5">
    <source>
        <dbReference type="WBParaSite" id="SBAD_0000875001-mRNA-1"/>
    </source>
</evidence>
<keyword evidence="2" id="KW-1133">Transmembrane helix</keyword>
<feature type="region of interest" description="Disordered" evidence="1">
    <location>
        <begin position="54"/>
        <end position="82"/>
    </location>
</feature>
<protein>
    <submittedName>
        <fullName evidence="5">Ovule protein</fullName>
    </submittedName>
</protein>
<name>A0A183IXU2_9BILA</name>
<reference evidence="5" key="1">
    <citation type="submission" date="2016-06" db="UniProtKB">
        <authorList>
            <consortium name="WormBaseParasite"/>
        </authorList>
    </citation>
    <scope>IDENTIFICATION</scope>
</reference>
<gene>
    <name evidence="3" type="ORF">SBAD_LOCUS8440</name>
</gene>
<proteinExistence type="predicted"/>
<dbReference type="WBParaSite" id="SBAD_0000875001-mRNA-1">
    <property type="protein sequence ID" value="SBAD_0000875001-mRNA-1"/>
    <property type="gene ID" value="SBAD_0000875001"/>
</dbReference>
<accession>A0A183IXU2</accession>
<reference evidence="3 4" key="2">
    <citation type="submission" date="2018-11" db="EMBL/GenBank/DDBJ databases">
        <authorList>
            <consortium name="Pathogen Informatics"/>
        </authorList>
    </citation>
    <scope>NUCLEOTIDE SEQUENCE [LARGE SCALE GENOMIC DNA]</scope>
</reference>
<organism evidence="5">
    <name type="scientific">Soboliphyme baturini</name>
    <dbReference type="NCBI Taxonomy" id="241478"/>
    <lineage>
        <taxon>Eukaryota</taxon>
        <taxon>Metazoa</taxon>
        <taxon>Ecdysozoa</taxon>
        <taxon>Nematoda</taxon>
        <taxon>Enoplea</taxon>
        <taxon>Dorylaimia</taxon>
        <taxon>Dioctophymatida</taxon>
        <taxon>Dioctophymatoidea</taxon>
        <taxon>Soboliphymatidae</taxon>
        <taxon>Soboliphyme</taxon>
    </lineage>
</organism>
<evidence type="ECO:0000256" key="1">
    <source>
        <dbReference type="SAM" id="MobiDB-lite"/>
    </source>
</evidence>
<dbReference type="EMBL" id="UZAM01011593">
    <property type="protein sequence ID" value="VDP17141.1"/>
    <property type="molecule type" value="Genomic_DNA"/>
</dbReference>
<keyword evidence="4" id="KW-1185">Reference proteome</keyword>
<sequence>MDDMLSRSRRELMFVSFGFFVGYLIATVFKGHKTSDDYRVTDRIRLTDSFRPSDDRVVSDRNLDTSDPQNFNVERKDEFHRG</sequence>
<evidence type="ECO:0000313" key="4">
    <source>
        <dbReference type="Proteomes" id="UP000270296"/>
    </source>
</evidence>
<keyword evidence="2" id="KW-0472">Membrane</keyword>
<dbReference type="AlphaFoldDB" id="A0A183IXU2"/>
<dbReference type="Proteomes" id="UP000270296">
    <property type="component" value="Unassembled WGS sequence"/>
</dbReference>
<feature type="compositionally biased region" description="Basic and acidic residues" evidence="1">
    <location>
        <begin position="54"/>
        <end position="64"/>
    </location>
</feature>
<feature type="transmembrane region" description="Helical" evidence="2">
    <location>
        <begin position="12"/>
        <end position="29"/>
    </location>
</feature>